<accession>A0A8T3BC99</accession>
<organism evidence="1 2">
    <name type="scientific">Dendrobium nobile</name>
    <name type="common">Orchid</name>
    <dbReference type="NCBI Taxonomy" id="94219"/>
    <lineage>
        <taxon>Eukaryota</taxon>
        <taxon>Viridiplantae</taxon>
        <taxon>Streptophyta</taxon>
        <taxon>Embryophyta</taxon>
        <taxon>Tracheophyta</taxon>
        <taxon>Spermatophyta</taxon>
        <taxon>Magnoliopsida</taxon>
        <taxon>Liliopsida</taxon>
        <taxon>Asparagales</taxon>
        <taxon>Orchidaceae</taxon>
        <taxon>Epidendroideae</taxon>
        <taxon>Malaxideae</taxon>
        <taxon>Dendrobiinae</taxon>
        <taxon>Dendrobium</taxon>
    </lineage>
</organism>
<reference evidence="1" key="1">
    <citation type="journal article" date="2022" name="Front. Genet.">
        <title>Chromosome-Scale Assembly of the Dendrobium nobile Genome Provides Insights Into the Molecular Mechanism of the Biosynthesis of the Medicinal Active Ingredient of Dendrobium.</title>
        <authorList>
            <person name="Xu Q."/>
            <person name="Niu S.-C."/>
            <person name="Li K.-L."/>
            <person name="Zheng P.-J."/>
            <person name="Zhang X.-J."/>
            <person name="Jia Y."/>
            <person name="Liu Y."/>
            <person name="Niu Y.-X."/>
            <person name="Yu L.-H."/>
            <person name="Chen D.-F."/>
            <person name="Zhang G.-Q."/>
        </authorList>
    </citation>
    <scope>NUCLEOTIDE SEQUENCE</scope>
    <source>
        <tissue evidence="1">Leaf</tissue>
    </source>
</reference>
<keyword evidence="2" id="KW-1185">Reference proteome</keyword>
<evidence type="ECO:0000313" key="1">
    <source>
        <dbReference type="EMBL" id="KAI0510023.1"/>
    </source>
</evidence>
<evidence type="ECO:0000313" key="2">
    <source>
        <dbReference type="Proteomes" id="UP000829196"/>
    </source>
</evidence>
<dbReference type="AlphaFoldDB" id="A0A8T3BC99"/>
<protein>
    <submittedName>
        <fullName evidence="1">Uncharacterized protein</fullName>
    </submittedName>
</protein>
<sequence length="71" mass="7910">MVCVKFECKEDLCVVSYLNLFELGPSIRRGGEIEWSRSAGRRVTQVGEIEWSRSELVIGIVASIDIGYSTA</sequence>
<comment type="caution">
    <text evidence="1">The sequence shown here is derived from an EMBL/GenBank/DDBJ whole genome shotgun (WGS) entry which is preliminary data.</text>
</comment>
<name>A0A8T3BC99_DENNO</name>
<proteinExistence type="predicted"/>
<dbReference type="Proteomes" id="UP000829196">
    <property type="component" value="Unassembled WGS sequence"/>
</dbReference>
<gene>
    <name evidence="1" type="ORF">KFK09_010623</name>
</gene>
<dbReference type="EMBL" id="JAGYWB010000009">
    <property type="protein sequence ID" value="KAI0510023.1"/>
    <property type="molecule type" value="Genomic_DNA"/>
</dbReference>